<dbReference type="AlphaFoldDB" id="A0A0A9AJW9"/>
<organism evidence="1">
    <name type="scientific">Arundo donax</name>
    <name type="common">Giant reed</name>
    <name type="synonym">Donax arundinaceus</name>
    <dbReference type="NCBI Taxonomy" id="35708"/>
    <lineage>
        <taxon>Eukaryota</taxon>
        <taxon>Viridiplantae</taxon>
        <taxon>Streptophyta</taxon>
        <taxon>Embryophyta</taxon>
        <taxon>Tracheophyta</taxon>
        <taxon>Spermatophyta</taxon>
        <taxon>Magnoliopsida</taxon>
        <taxon>Liliopsida</taxon>
        <taxon>Poales</taxon>
        <taxon>Poaceae</taxon>
        <taxon>PACMAD clade</taxon>
        <taxon>Arundinoideae</taxon>
        <taxon>Arundineae</taxon>
        <taxon>Arundo</taxon>
    </lineage>
</organism>
<reference evidence="1" key="1">
    <citation type="submission" date="2014-09" db="EMBL/GenBank/DDBJ databases">
        <authorList>
            <person name="Magalhaes I.L.F."/>
            <person name="Oliveira U."/>
            <person name="Santos F.R."/>
            <person name="Vidigal T.H.D.A."/>
            <person name="Brescovit A.D."/>
            <person name="Santos A.J."/>
        </authorList>
    </citation>
    <scope>NUCLEOTIDE SEQUENCE</scope>
    <source>
        <tissue evidence="1">Shoot tissue taken approximately 20 cm above the soil surface</tissue>
    </source>
</reference>
<dbReference type="EMBL" id="GBRH01248660">
    <property type="protein sequence ID" value="JAD49235.1"/>
    <property type="molecule type" value="Transcribed_RNA"/>
</dbReference>
<protein>
    <submittedName>
        <fullName evidence="1">Uncharacterized protein</fullName>
    </submittedName>
</protein>
<name>A0A0A9AJW9_ARUDO</name>
<sequence length="16" mass="1920">MREKDEARCMNFGFEG</sequence>
<reference evidence="1" key="2">
    <citation type="journal article" date="2015" name="Data Brief">
        <title>Shoot transcriptome of the giant reed, Arundo donax.</title>
        <authorList>
            <person name="Barrero R.A."/>
            <person name="Guerrero F.D."/>
            <person name="Moolhuijzen P."/>
            <person name="Goolsby J.A."/>
            <person name="Tidwell J."/>
            <person name="Bellgard S.E."/>
            <person name="Bellgard M.I."/>
        </authorList>
    </citation>
    <scope>NUCLEOTIDE SEQUENCE</scope>
    <source>
        <tissue evidence="1">Shoot tissue taken approximately 20 cm above the soil surface</tissue>
    </source>
</reference>
<evidence type="ECO:0000313" key="1">
    <source>
        <dbReference type="EMBL" id="JAD49235.1"/>
    </source>
</evidence>
<accession>A0A0A9AJW9</accession>
<proteinExistence type="predicted"/>